<keyword evidence="2" id="KW-1185">Reference proteome</keyword>
<comment type="caution">
    <text evidence="1">The sequence shown here is derived from an EMBL/GenBank/DDBJ whole genome shotgun (WGS) entry which is preliminary data.</text>
</comment>
<protein>
    <submittedName>
        <fullName evidence="1">Uncharacterized protein</fullName>
    </submittedName>
</protein>
<evidence type="ECO:0000313" key="2">
    <source>
        <dbReference type="Proteomes" id="UP001418637"/>
    </source>
</evidence>
<organism evidence="1 2">
    <name type="scientific">Hohaiivirga grylli</name>
    <dbReference type="NCBI Taxonomy" id="3133970"/>
    <lineage>
        <taxon>Bacteria</taxon>
        <taxon>Pseudomonadati</taxon>
        <taxon>Pseudomonadota</taxon>
        <taxon>Alphaproteobacteria</taxon>
        <taxon>Hyphomicrobiales</taxon>
        <taxon>Methylobacteriaceae</taxon>
        <taxon>Hohaiivirga</taxon>
    </lineage>
</organism>
<gene>
    <name evidence="1" type="ORF">WJT86_12100</name>
</gene>
<dbReference type="RefSeq" id="WP_346337841.1">
    <property type="nucleotide sequence ID" value="NZ_JBBYXI010000011.1"/>
</dbReference>
<name>A0ABV0BLJ4_9HYPH</name>
<dbReference type="EMBL" id="JBBYXI010000011">
    <property type="protein sequence ID" value="MEN3931794.1"/>
    <property type="molecule type" value="Genomic_DNA"/>
</dbReference>
<dbReference type="Proteomes" id="UP001418637">
    <property type="component" value="Unassembled WGS sequence"/>
</dbReference>
<accession>A0ABV0BLJ4</accession>
<sequence length="157" mass="17945">MPNIEELFEAANGLIIWDACVSYGSAVFFEFGTPHLRVREALENVNKGSRLSRRNVRVVGEFELLTVDCYWIIESEFGSINSEDDLSNLNSFFNKIKGERVSKCTFKNEVLTISFDFGSKLIIKKLEHLDEVHSLFMISDSNDNVIEVLNNWSIDLT</sequence>
<evidence type="ECO:0000313" key="1">
    <source>
        <dbReference type="EMBL" id="MEN3931794.1"/>
    </source>
</evidence>
<proteinExistence type="predicted"/>
<reference evidence="1 2" key="1">
    <citation type="submission" date="2024-04" db="EMBL/GenBank/DDBJ databases">
        <title>A novel species isolated from cricket.</title>
        <authorList>
            <person name="Wang H.-C."/>
        </authorList>
    </citation>
    <scope>NUCLEOTIDE SEQUENCE [LARGE SCALE GENOMIC DNA]</scope>
    <source>
        <strain evidence="1 2">WL0021</strain>
    </source>
</reference>